<evidence type="ECO:0000313" key="7">
    <source>
        <dbReference type="EMBL" id="KAE9619148.1"/>
    </source>
</evidence>
<evidence type="ECO:0000313" key="8">
    <source>
        <dbReference type="Proteomes" id="UP000447434"/>
    </source>
</evidence>
<keyword evidence="2 4" id="KW-0863">Zinc-finger</keyword>
<reference evidence="8" key="1">
    <citation type="journal article" date="2020" name="Nat. Commun.">
        <title>Genome sequence of the cluster root forming white lupin.</title>
        <authorList>
            <person name="Hufnagel B."/>
            <person name="Marques A."/>
            <person name="Soriano A."/>
            <person name="Marques L."/>
            <person name="Divol F."/>
            <person name="Doumas P."/>
            <person name="Sallet E."/>
            <person name="Mancinotti D."/>
            <person name="Carrere S."/>
            <person name="Marande W."/>
            <person name="Arribat S."/>
            <person name="Keller J."/>
            <person name="Huneau C."/>
            <person name="Blein T."/>
            <person name="Aime D."/>
            <person name="Laguerre M."/>
            <person name="Taylor J."/>
            <person name="Schubert V."/>
            <person name="Nelson M."/>
            <person name="Geu-Flores F."/>
            <person name="Crespi M."/>
            <person name="Gallardo-Guerrero K."/>
            <person name="Delaux P.-M."/>
            <person name="Salse J."/>
            <person name="Berges H."/>
            <person name="Guyot R."/>
            <person name="Gouzy J."/>
            <person name="Peret B."/>
        </authorList>
    </citation>
    <scope>NUCLEOTIDE SEQUENCE [LARGE SCALE GENOMIC DNA]</scope>
    <source>
        <strain evidence="8">cv. Amiga</strain>
    </source>
</reference>
<dbReference type="Gene3D" id="3.30.40.10">
    <property type="entry name" value="Zinc/RING finger domain, C3HC4 (zinc finger)"/>
    <property type="match status" value="1"/>
</dbReference>
<feature type="domain" description="RING-type" evidence="6">
    <location>
        <begin position="17"/>
        <end position="58"/>
    </location>
</feature>
<feature type="compositionally biased region" description="Basic and acidic residues" evidence="5">
    <location>
        <begin position="101"/>
        <end position="125"/>
    </location>
</feature>
<dbReference type="InterPro" id="IPR044807">
    <property type="entry name" value="DRIP1-like"/>
</dbReference>
<keyword evidence="3" id="KW-0862">Zinc</keyword>
<evidence type="ECO:0000256" key="4">
    <source>
        <dbReference type="PROSITE-ProRule" id="PRU00175"/>
    </source>
</evidence>
<evidence type="ECO:0000259" key="6">
    <source>
        <dbReference type="PROSITE" id="PS50089"/>
    </source>
</evidence>
<keyword evidence="1" id="KW-0479">Metal-binding</keyword>
<dbReference type="PANTHER" id="PTHR46293:SF3">
    <property type="entry name" value="E3 UBIQUITIN PROTEIN LIGASE DRIPH-RELATED"/>
    <property type="match status" value="1"/>
</dbReference>
<dbReference type="SUPFAM" id="SSF57850">
    <property type="entry name" value="RING/U-box"/>
    <property type="match status" value="1"/>
</dbReference>
<sequence>MVKEPRYKAKVSPPLTCLLCNEFFKKATTVKECMHTFCKECIEKKIIDDNIKHCPVCNVDLGCSPLEKLREDRKLQHLREKIFPKKGKNAKANKIHNHSGGKKESESAKLKGSQRKKEGTVKFTRDLNLPPPPPMFGSGSESSHKFGNIPSQHEIGSSSESNKVWLSLVASEDREVGARLPQISNPFIRVDGSLAVSYIEKYVIKKLGLPNNTEVEMQLWGQPVPSSCKLQNLLEMWLQTMPKNEKIHTSVGSSAEDFVMVLSYGLKG</sequence>
<proteinExistence type="predicted"/>
<accession>A0A6A4QXL9</accession>
<dbReference type="PANTHER" id="PTHR46293">
    <property type="entry name" value="E3 UBIQUITIN PROTEIN LIGASE DRIP1"/>
    <property type="match status" value="1"/>
</dbReference>
<dbReference type="GO" id="GO:0008270">
    <property type="term" value="F:zinc ion binding"/>
    <property type="evidence" value="ECO:0007669"/>
    <property type="project" value="UniProtKB-KW"/>
</dbReference>
<dbReference type="AlphaFoldDB" id="A0A6A4QXL9"/>
<dbReference type="EMBL" id="WOCE01000002">
    <property type="protein sequence ID" value="KAE9619148.1"/>
    <property type="molecule type" value="Genomic_DNA"/>
</dbReference>
<dbReference type="OrthoDB" id="1305878at2759"/>
<dbReference type="Gene3D" id="3.10.20.90">
    <property type="entry name" value="Phosphatidylinositol 3-kinase Catalytic Subunit, Chain A, domain 1"/>
    <property type="match status" value="1"/>
</dbReference>
<evidence type="ECO:0000256" key="1">
    <source>
        <dbReference type="ARBA" id="ARBA00022723"/>
    </source>
</evidence>
<organism evidence="7 8">
    <name type="scientific">Lupinus albus</name>
    <name type="common">White lupine</name>
    <name type="synonym">Lupinus termis</name>
    <dbReference type="NCBI Taxonomy" id="3870"/>
    <lineage>
        <taxon>Eukaryota</taxon>
        <taxon>Viridiplantae</taxon>
        <taxon>Streptophyta</taxon>
        <taxon>Embryophyta</taxon>
        <taxon>Tracheophyta</taxon>
        <taxon>Spermatophyta</taxon>
        <taxon>Magnoliopsida</taxon>
        <taxon>eudicotyledons</taxon>
        <taxon>Gunneridae</taxon>
        <taxon>Pentapetalae</taxon>
        <taxon>rosids</taxon>
        <taxon>fabids</taxon>
        <taxon>Fabales</taxon>
        <taxon>Fabaceae</taxon>
        <taxon>Papilionoideae</taxon>
        <taxon>50 kb inversion clade</taxon>
        <taxon>genistoids sensu lato</taxon>
        <taxon>core genistoids</taxon>
        <taxon>Genisteae</taxon>
        <taxon>Lupinus</taxon>
    </lineage>
</organism>
<dbReference type="Proteomes" id="UP000447434">
    <property type="component" value="Chromosome 2"/>
</dbReference>
<evidence type="ECO:0000256" key="5">
    <source>
        <dbReference type="SAM" id="MobiDB-lite"/>
    </source>
</evidence>
<feature type="region of interest" description="Disordered" evidence="5">
    <location>
        <begin position="86"/>
        <end position="156"/>
    </location>
</feature>
<dbReference type="PROSITE" id="PS00518">
    <property type="entry name" value="ZF_RING_1"/>
    <property type="match status" value="1"/>
</dbReference>
<evidence type="ECO:0000256" key="2">
    <source>
        <dbReference type="ARBA" id="ARBA00022771"/>
    </source>
</evidence>
<dbReference type="GO" id="GO:0004842">
    <property type="term" value="F:ubiquitin-protein transferase activity"/>
    <property type="evidence" value="ECO:0007669"/>
    <property type="project" value="InterPro"/>
</dbReference>
<dbReference type="InterPro" id="IPR017907">
    <property type="entry name" value="Znf_RING_CS"/>
</dbReference>
<protein>
    <submittedName>
        <fullName evidence="7">Putative transcription factor C2H2 family</fullName>
    </submittedName>
</protein>
<gene>
    <name evidence="7" type="ORF">Lalb_Chr02g0150091</name>
</gene>
<keyword evidence="8" id="KW-1185">Reference proteome</keyword>
<name>A0A6A4QXL9_LUPAL</name>
<dbReference type="SMART" id="SM00184">
    <property type="entry name" value="RING"/>
    <property type="match status" value="1"/>
</dbReference>
<dbReference type="InterPro" id="IPR013083">
    <property type="entry name" value="Znf_RING/FYVE/PHD"/>
</dbReference>
<feature type="compositionally biased region" description="Basic residues" evidence="5">
    <location>
        <begin position="86"/>
        <end position="100"/>
    </location>
</feature>
<comment type="caution">
    <text evidence="7">The sequence shown here is derived from an EMBL/GenBank/DDBJ whole genome shotgun (WGS) entry which is preliminary data.</text>
</comment>
<dbReference type="InterPro" id="IPR001841">
    <property type="entry name" value="Znf_RING"/>
</dbReference>
<evidence type="ECO:0000256" key="3">
    <source>
        <dbReference type="ARBA" id="ARBA00022833"/>
    </source>
</evidence>
<dbReference type="Pfam" id="PF13923">
    <property type="entry name" value="zf-C3HC4_2"/>
    <property type="match status" value="1"/>
</dbReference>
<dbReference type="PROSITE" id="PS50089">
    <property type="entry name" value="ZF_RING_2"/>
    <property type="match status" value="1"/>
</dbReference>